<reference evidence="1 2" key="1">
    <citation type="journal article" date="2014" name="Agronomy (Basel)">
        <title>A Draft Genome Sequence for Ensete ventricosum, the Drought-Tolerant Tree Against Hunger.</title>
        <authorList>
            <person name="Harrison J."/>
            <person name="Moore K.A."/>
            <person name="Paszkiewicz K."/>
            <person name="Jones T."/>
            <person name="Grant M."/>
            <person name="Ambacheew D."/>
            <person name="Muzemil S."/>
            <person name="Studholme D.J."/>
        </authorList>
    </citation>
    <scope>NUCLEOTIDE SEQUENCE [LARGE SCALE GENOMIC DNA]</scope>
</reference>
<comment type="caution">
    <text evidence="1">The sequence shown here is derived from an EMBL/GenBank/DDBJ whole genome shotgun (WGS) entry which is preliminary data.</text>
</comment>
<evidence type="ECO:0000313" key="2">
    <source>
        <dbReference type="Proteomes" id="UP000287651"/>
    </source>
</evidence>
<gene>
    <name evidence="1" type="ORF">B296_00008067</name>
</gene>
<dbReference type="EMBL" id="AMZH03017326">
    <property type="protein sequence ID" value="RRT43156.1"/>
    <property type="molecule type" value="Genomic_DNA"/>
</dbReference>
<organism evidence="1 2">
    <name type="scientific">Ensete ventricosum</name>
    <name type="common">Abyssinian banana</name>
    <name type="synonym">Musa ensete</name>
    <dbReference type="NCBI Taxonomy" id="4639"/>
    <lineage>
        <taxon>Eukaryota</taxon>
        <taxon>Viridiplantae</taxon>
        <taxon>Streptophyta</taxon>
        <taxon>Embryophyta</taxon>
        <taxon>Tracheophyta</taxon>
        <taxon>Spermatophyta</taxon>
        <taxon>Magnoliopsida</taxon>
        <taxon>Liliopsida</taxon>
        <taxon>Zingiberales</taxon>
        <taxon>Musaceae</taxon>
        <taxon>Ensete</taxon>
    </lineage>
</organism>
<protein>
    <submittedName>
        <fullName evidence="1">Uncharacterized protein</fullName>
    </submittedName>
</protein>
<evidence type="ECO:0000313" key="1">
    <source>
        <dbReference type="EMBL" id="RRT43156.1"/>
    </source>
</evidence>
<dbReference type="Proteomes" id="UP000287651">
    <property type="component" value="Unassembled WGS sequence"/>
</dbReference>
<name>A0A426XUM3_ENSVE</name>
<dbReference type="AlphaFoldDB" id="A0A426XUM3"/>
<accession>A0A426XUM3</accession>
<proteinExistence type="predicted"/>
<sequence>MALAIKVAYLISTNTRVQKDMSNKSGISRKHMRNNEIYMCQHEASTMST</sequence>